<keyword evidence="2" id="KW-0812">Transmembrane</keyword>
<dbReference type="AlphaFoldDB" id="A0A0G4HQE7"/>
<feature type="region of interest" description="Disordered" evidence="1">
    <location>
        <begin position="164"/>
        <end position="183"/>
    </location>
</feature>
<evidence type="ECO:0000313" key="3">
    <source>
        <dbReference type="EMBL" id="CEM46481.1"/>
    </source>
</evidence>
<organism evidence="3">
    <name type="scientific">Chromera velia CCMP2878</name>
    <dbReference type="NCBI Taxonomy" id="1169474"/>
    <lineage>
        <taxon>Eukaryota</taxon>
        <taxon>Sar</taxon>
        <taxon>Alveolata</taxon>
        <taxon>Colpodellida</taxon>
        <taxon>Chromeraceae</taxon>
        <taxon>Chromera</taxon>
    </lineage>
</organism>
<dbReference type="VEuPathDB" id="CryptoDB:Cvel_30154"/>
<protein>
    <submittedName>
        <fullName evidence="3">Uncharacterized protein</fullName>
    </submittedName>
</protein>
<evidence type="ECO:0000256" key="1">
    <source>
        <dbReference type="SAM" id="MobiDB-lite"/>
    </source>
</evidence>
<keyword evidence="2" id="KW-0472">Membrane</keyword>
<feature type="transmembrane region" description="Helical" evidence="2">
    <location>
        <begin position="306"/>
        <end position="326"/>
    </location>
</feature>
<accession>A0A0G4HQE7</accession>
<proteinExistence type="predicted"/>
<reference evidence="3" key="1">
    <citation type="submission" date="2014-11" db="EMBL/GenBank/DDBJ databases">
        <authorList>
            <person name="Otto D Thomas"/>
            <person name="Naeem Raeece"/>
        </authorList>
    </citation>
    <scope>NUCLEOTIDE SEQUENCE</scope>
</reference>
<name>A0A0G4HQE7_9ALVE</name>
<sequence length="328" mass="36830">MLSCKLDNLLSSLKEYDATAHQLERKVCALASKVSRRPLNNSVPTDPRWDDEGFDTWAESSRLQFLRVDFIRSLHVTRKRFPAAQNVPLHAMHVGAPPADVQIFLCLHVWLGGDDHPDPGGHHLADLVTYLDNAKAGDADLVLFSFSAFPHRGWTAEPGKYVKPDSGVQGSKKRGDRWYDDRTDAQLEQKKRAESEWHRLTMYSPIQVIVLHRIPEGAARTEPLQSRAWLRMELTLSTYCQRVVNANDPEVKALAQPDALNDPIGKIRKDIEEGILKDDSKRVETEIFPTFRKSLRSLTLVIEDSVGFAAFCNAAGLLGFAFLSFANG</sequence>
<evidence type="ECO:0000256" key="2">
    <source>
        <dbReference type="SAM" id="Phobius"/>
    </source>
</evidence>
<gene>
    <name evidence="3" type="ORF">Cvel_30154</name>
</gene>
<keyword evidence="2" id="KW-1133">Transmembrane helix</keyword>
<dbReference type="EMBL" id="CDMZ01003467">
    <property type="protein sequence ID" value="CEM46481.1"/>
    <property type="molecule type" value="Genomic_DNA"/>
</dbReference>